<reference evidence="3 4" key="1">
    <citation type="submission" date="2017-09" db="EMBL/GenBank/DDBJ databases">
        <title>Genome sequencing of Besnoitia besnoiti strain Bb-Ger1.</title>
        <authorList>
            <person name="Schares G."/>
            <person name="Venepally P."/>
            <person name="Lorenzi H.A."/>
        </authorList>
    </citation>
    <scope>NUCLEOTIDE SEQUENCE [LARGE SCALE GENOMIC DNA]</scope>
    <source>
        <strain evidence="3 4">Bb-Ger1</strain>
    </source>
</reference>
<dbReference type="KEGG" id="bbes:BESB_020090"/>
<feature type="signal peptide" evidence="2">
    <location>
        <begin position="1"/>
        <end position="24"/>
    </location>
</feature>
<comment type="caution">
    <text evidence="3">The sequence shown here is derived from an EMBL/GenBank/DDBJ whole genome shotgun (WGS) entry which is preliminary data.</text>
</comment>
<feature type="chain" id="PRO_5012766916" description="SAG-related sequence" evidence="2">
    <location>
        <begin position="25"/>
        <end position="185"/>
    </location>
</feature>
<keyword evidence="4" id="KW-1185">Reference proteome</keyword>
<accession>A0A2A9M0E6</accession>
<name>A0A2A9M0E6_BESBE</name>
<dbReference type="AlphaFoldDB" id="A0A2A9M0E6"/>
<sequence>MAAFRGALCGIVLLLSVSSALVQGQPAPEETTNSPSATAPPAPPPLAKCAVPAHRQACTLDLSSGQTGSFECQYMLPSPTMQKVYTTEGDSAAITELVPEVHVERKNAATSITIPADFKKSVCFAMTCSQINSVATQAAVGTPSREDAMKLVRYTVLVRVNGGVPECEDEPALKRNTSPNPSDSA</sequence>
<proteinExistence type="predicted"/>
<dbReference type="GeneID" id="40307070"/>
<dbReference type="EMBL" id="NWUJ01000012">
    <property type="protein sequence ID" value="PFH32068.1"/>
    <property type="molecule type" value="Genomic_DNA"/>
</dbReference>
<evidence type="ECO:0000313" key="3">
    <source>
        <dbReference type="EMBL" id="PFH32068.1"/>
    </source>
</evidence>
<dbReference type="VEuPathDB" id="ToxoDB:BESB_020090"/>
<gene>
    <name evidence="3" type="ORF">BESB_020090</name>
</gene>
<organism evidence="3 4">
    <name type="scientific">Besnoitia besnoiti</name>
    <name type="common">Apicomplexan protozoan</name>
    <dbReference type="NCBI Taxonomy" id="94643"/>
    <lineage>
        <taxon>Eukaryota</taxon>
        <taxon>Sar</taxon>
        <taxon>Alveolata</taxon>
        <taxon>Apicomplexa</taxon>
        <taxon>Conoidasida</taxon>
        <taxon>Coccidia</taxon>
        <taxon>Eucoccidiorida</taxon>
        <taxon>Eimeriorina</taxon>
        <taxon>Sarcocystidae</taxon>
        <taxon>Besnoitia</taxon>
    </lineage>
</organism>
<evidence type="ECO:0008006" key="5">
    <source>
        <dbReference type="Google" id="ProtNLM"/>
    </source>
</evidence>
<dbReference type="RefSeq" id="XP_029216077.1">
    <property type="nucleotide sequence ID" value="XM_029360718.1"/>
</dbReference>
<feature type="region of interest" description="Disordered" evidence="1">
    <location>
        <begin position="25"/>
        <end position="46"/>
    </location>
</feature>
<evidence type="ECO:0000256" key="1">
    <source>
        <dbReference type="SAM" id="MobiDB-lite"/>
    </source>
</evidence>
<protein>
    <recommendedName>
        <fullName evidence="5">SAG-related sequence</fullName>
    </recommendedName>
</protein>
<evidence type="ECO:0000313" key="4">
    <source>
        <dbReference type="Proteomes" id="UP000224006"/>
    </source>
</evidence>
<evidence type="ECO:0000256" key="2">
    <source>
        <dbReference type="SAM" id="SignalP"/>
    </source>
</evidence>
<dbReference type="OrthoDB" id="333102at2759"/>
<dbReference type="Proteomes" id="UP000224006">
    <property type="component" value="Chromosome XI"/>
</dbReference>
<keyword evidence="2" id="KW-0732">Signal</keyword>